<dbReference type="PROSITE" id="PS00061">
    <property type="entry name" value="ADH_SHORT"/>
    <property type="match status" value="1"/>
</dbReference>
<dbReference type="GO" id="GO:0016614">
    <property type="term" value="F:oxidoreductase activity, acting on CH-OH group of donors"/>
    <property type="evidence" value="ECO:0007669"/>
    <property type="project" value="UniProtKB-ARBA"/>
</dbReference>
<dbReference type="EMBL" id="PGFF01000001">
    <property type="protein sequence ID" value="PJJ71983.1"/>
    <property type="molecule type" value="Genomic_DNA"/>
</dbReference>
<name>A0A2M9CJA4_9MICO</name>
<evidence type="ECO:0000256" key="1">
    <source>
        <dbReference type="ARBA" id="ARBA00006484"/>
    </source>
</evidence>
<accession>A0A2M9CJA4</accession>
<dbReference type="SUPFAM" id="SSF51735">
    <property type="entry name" value="NAD(P)-binding Rossmann-fold domains"/>
    <property type="match status" value="1"/>
</dbReference>
<keyword evidence="2" id="KW-0560">Oxidoreductase</keyword>
<evidence type="ECO:0000313" key="3">
    <source>
        <dbReference type="EMBL" id="PJJ71983.1"/>
    </source>
</evidence>
<dbReference type="AlphaFoldDB" id="A0A2M9CJA4"/>
<dbReference type="Gene3D" id="3.40.50.720">
    <property type="entry name" value="NAD(P)-binding Rossmann-like Domain"/>
    <property type="match status" value="1"/>
</dbReference>
<keyword evidence="4" id="KW-1185">Reference proteome</keyword>
<proteinExistence type="inferred from homology"/>
<protein>
    <submittedName>
        <fullName evidence="3">3-oxoacyl-[acyl-carrier protein] reductase</fullName>
    </submittedName>
</protein>
<dbReference type="InterPro" id="IPR002347">
    <property type="entry name" value="SDR_fam"/>
</dbReference>
<gene>
    <name evidence="3" type="ORF">CLV46_1543</name>
</gene>
<dbReference type="Proteomes" id="UP000228758">
    <property type="component" value="Unassembled WGS sequence"/>
</dbReference>
<comment type="caution">
    <text evidence="3">The sequence shown here is derived from an EMBL/GenBank/DDBJ whole genome shotgun (WGS) entry which is preliminary data.</text>
</comment>
<dbReference type="OrthoDB" id="9803333at2"/>
<dbReference type="PRINTS" id="PR00081">
    <property type="entry name" value="GDHRDH"/>
</dbReference>
<reference evidence="3 4" key="1">
    <citation type="submission" date="2017-11" db="EMBL/GenBank/DDBJ databases">
        <title>Genomic Encyclopedia of Archaeal and Bacterial Type Strains, Phase II (KMG-II): From Individual Species to Whole Genera.</title>
        <authorList>
            <person name="Goeker M."/>
        </authorList>
    </citation>
    <scope>NUCLEOTIDE SEQUENCE [LARGE SCALE GENOMIC DNA]</scope>
    <source>
        <strain evidence="3 4">DSM 27393</strain>
    </source>
</reference>
<evidence type="ECO:0000256" key="2">
    <source>
        <dbReference type="ARBA" id="ARBA00023002"/>
    </source>
</evidence>
<dbReference type="PANTHER" id="PTHR48107">
    <property type="entry name" value="NADPH-DEPENDENT ALDEHYDE REDUCTASE-LIKE PROTEIN, CHLOROPLASTIC-RELATED"/>
    <property type="match status" value="1"/>
</dbReference>
<dbReference type="PANTHER" id="PTHR48107:SF7">
    <property type="entry name" value="RE15974P"/>
    <property type="match status" value="1"/>
</dbReference>
<dbReference type="Pfam" id="PF13561">
    <property type="entry name" value="adh_short_C2"/>
    <property type="match status" value="1"/>
</dbReference>
<evidence type="ECO:0000313" key="4">
    <source>
        <dbReference type="Proteomes" id="UP000228758"/>
    </source>
</evidence>
<comment type="similarity">
    <text evidence="1">Belongs to the short-chain dehydrogenases/reductases (SDR) family.</text>
</comment>
<organism evidence="3 4">
    <name type="scientific">Diaminobutyricimonas aerilata</name>
    <dbReference type="NCBI Taxonomy" id="1162967"/>
    <lineage>
        <taxon>Bacteria</taxon>
        <taxon>Bacillati</taxon>
        <taxon>Actinomycetota</taxon>
        <taxon>Actinomycetes</taxon>
        <taxon>Micrococcales</taxon>
        <taxon>Microbacteriaceae</taxon>
        <taxon>Diaminobutyricimonas</taxon>
    </lineage>
</organism>
<sequence>MTGAPLAGRAALVTGASRRRGIGFAVARRLAELGANVAIHHHSAHDADQPWGADDLDAVRAGIRAALHPGARFADLSGDLADAAVPSRLVDEARNALGGLDVLVCNQARSGSDGTLLEMTPELLDGHWAVNTRATLLLTRRFAETYAAADTPVDENRLGRVVWMTSGQQDGPMPGEVAYATSKAALAGVTATVARALLDRGMLLTTVNPGPVNTGYLDPETADRPVDDIRAWVAGTPLGRFGTPDDVARLIGWLATDDARWITGRVITSDGGLSLL</sequence>
<dbReference type="RefSeq" id="WP_100364227.1">
    <property type="nucleotide sequence ID" value="NZ_PGFF01000001.1"/>
</dbReference>
<dbReference type="InterPro" id="IPR020904">
    <property type="entry name" value="Sc_DH/Rdtase_CS"/>
</dbReference>
<dbReference type="InterPro" id="IPR036291">
    <property type="entry name" value="NAD(P)-bd_dom_sf"/>
</dbReference>